<dbReference type="PANTHER" id="PTHR30001">
    <property type="entry name" value="RIBONUCLEASE"/>
    <property type="match status" value="1"/>
</dbReference>
<evidence type="ECO:0000256" key="10">
    <source>
        <dbReference type="ARBA" id="ARBA00022723"/>
    </source>
</evidence>
<gene>
    <name evidence="17" type="primary">rng</name>
    <name evidence="17" type="ORF">BWY41_01174</name>
</gene>
<dbReference type="InterPro" id="IPR019307">
    <property type="entry name" value="RNA-bd_AU-1/RNase_E/G"/>
</dbReference>
<evidence type="ECO:0000256" key="12">
    <source>
        <dbReference type="ARBA" id="ARBA00022759"/>
    </source>
</evidence>
<comment type="caution">
    <text evidence="17">The sequence shown here is derived from an EMBL/GenBank/DDBJ whole genome shotgun (WGS) entry which is preliminary data.</text>
</comment>
<feature type="domain" description="S1 motif" evidence="16">
    <location>
        <begin position="39"/>
        <end position="119"/>
    </location>
</feature>
<dbReference type="Pfam" id="PF10150">
    <property type="entry name" value="RNase_E_G"/>
    <property type="match status" value="1"/>
</dbReference>
<dbReference type="Gene3D" id="3.40.1260.20">
    <property type="entry name" value="Ribonuclease E, catalytic domain"/>
    <property type="match status" value="1"/>
</dbReference>
<evidence type="ECO:0000256" key="1">
    <source>
        <dbReference type="ARBA" id="ARBA00001946"/>
    </source>
</evidence>
<evidence type="ECO:0000256" key="2">
    <source>
        <dbReference type="ARBA" id="ARBA00004496"/>
    </source>
</evidence>
<dbReference type="CDD" id="cd04453">
    <property type="entry name" value="S1_RNase_E"/>
    <property type="match status" value="1"/>
</dbReference>
<accession>A0A1V5SU02</accession>
<dbReference type="SMART" id="SM00316">
    <property type="entry name" value="S1"/>
    <property type="match status" value="1"/>
</dbReference>
<dbReference type="PROSITE" id="PS50126">
    <property type="entry name" value="S1"/>
    <property type="match status" value="1"/>
</dbReference>
<dbReference type="NCBIfam" id="TIGR00757">
    <property type="entry name" value="RNaseEG"/>
    <property type="match status" value="1"/>
</dbReference>
<keyword evidence="6" id="KW-0698">rRNA processing</keyword>
<dbReference type="GO" id="GO:0004519">
    <property type="term" value="F:endonuclease activity"/>
    <property type="evidence" value="ECO:0007669"/>
    <property type="project" value="UniProtKB-KW"/>
</dbReference>
<dbReference type="GO" id="GO:0006364">
    <property type="term" value="P:rRNA processing"/>
    <property type="evidence" value="ECO:0007669"/>
    <property type="project" value="UniProtKB-KW"/>
</dbReference>
<evidence type="ECO:0000256" key="11">
    <source>
        <dbReference type="ARBA" id="ARBA00022730"/>
    </source>
</evidence>
<evidence type="ECO:0000313" key="17">
    <source>
        <dbReference type="EMBL" id="OQA57997.1"/>
    </source>
</evidence>
<evidence type="ECO:0000256" key="7">
    <source>
        <dbReference type="ARBA" id="ARBA00022555"/>
    </source>
</evidence>
<keyword evidence="12" id="KW-0255">Endonuclease</keyword>
<dbReference type="GO" id="GO:0000049">
    <property type="term" value="F:tRNA binding"/>
    <property type="evidence" value="ECO:0007669"/>
    <property type="project" value="UniProtKB-KW"/>
</dbReference>
<dbReference type="EMBL" id="MWBQ01000084">
    <property type="protein sequence ID" value="OQA57997.1"/>
    <property type="molecule type" value="Genomic_DNA"/>
</dbReference>
<keyword evidence="7" id="KW-0820">tRNA-binding</keyword>
<keyword evidence="13 17" id="KW-0378">Hydrolase</keyword>
<dbReference type="AlphaFoldDB" id="A0A1V5SU02"/>
<dbReference type="GO" id="GO:0046872">
    <property type="term" value="F:metal ion binding"/>
    <property type="evidence" value="ECO:0007669"/>
    <property type="project" value="UniProtKB-KW"/>
</dbReference>
<dbReference type="Gene3D" id="2.40.50.140">
    <property type="entry name" value="Nucleic acid-binding proteins"/>
    <property type="match status" value="1"/>
</dbReference>
<evidence type="ECO:0000256" key="6">
    <source>
        <dbReference type="ARBA" id="ARBA00022552"/>
    </source>
</evidence>
<dbReference type="SUPFAM" id="SSF50249">
    <property type="entry name" value="Nucleic acid-binding proteins"/>
    <property type="match status" value="1"/>
</dbReference>
<evidence type="ECO:0000256" key="13">
    <source>
        <dbReference type="ARBA" id="ARBA00022801"/>
    </source>
</evidence>
<dbReference type="Pfam" id="PF20833">
    <property type="entry name" value="RNase_E_G_Thio"/>
    <property type="match status" value="1"/>
</dbReference>
<dbReference type="GO" id="GO:0004540">
    <property type="term" value="F:RNA nuclease activity"/>
    <property type="evidence" value="ECO:0007669"/>
    <property type="project" value="InterPro"/>
</dbReference>
<proteinExistence type="inferred from homology"/>
<keyword evidence="9" id="KW-0540">Nuclease</keyword>
<evidence type="ECO:0000259" key="16">
    <source>
        <dbReference type="PROSITE" id="PS50126"/>
    </source>
</evidence>
<keyword evidence="5" id="KW-0963">Cytoplasm</keyword>
<comment type="subcellular location">
    <subcellularLocation>
        <location evidence="2">Cytoplasm</location>
    </subcellularLocation>
</comment>
<evidence type="ECO:0000256" key="4">
    <source>
        <dbReference type="ARBA" id="ARBA00017719"/>
    </source>
</evidence>
<keyword evidence="14" id="KW-0460">Magnesium</keyword>
<keyword evidence="15" id="KW-0694">RNA-binding</keyword>
<evidence type="ECO:0000256" key="9">
    <source>
        <dbReference type="ARBA" id="ARBA00022722"/>
    </source>
</evidence>
<comment type="cofactor">
    <cofactor evidence="1">
        <name>Mg(2+)</name>
        <dbReference type="ChEBI" id="CHEBI:18420"/>
    </cofactor>
</comment>
<dbReference type="GO" id="GO:0019843">
    <property type="term" value="F:rRNA binding"/>
    <property type="evidence" value="ECO:0007669"/>
    <property type="project" value="UniProtKB-KW"/>
</dbReference>
<dbReference type="GO" id="GO:0016787">
    <property type="term" value="F:hydrolase activity"/>
    <property type="evidence" value="ECO:0007669"/>
    <property type="project" value="UniProtKB-KW"/>
</dbReference>
<comment type="similarity">
    <text evidence="3">Belongs to the RNase E/G family. RNase G subfamily.</text>
</comment>
<organism evidence="17">
    <name type="scientific">Candidatus Atribacter allofermentans</name>
    <dbReference type="NCBI Taxonomy" id="1852833"/>
    <lineage>
        <taxon>Bacteria</taxon>
        <taxon>Pseudomonadati</taxon>
        <taxon>Atribacterota</taxon>
        <taxon>Atribacteria</taxon>
        <taxon>Atribacterales</taxon>
        <taxon>Atribacteraceae</taxon>
        <taxon>Atribacter</taxon>
    </lineage>
</organism>
<evidence type="ECO:0000256" key="3">
    <source>
        <dbReference type="ARBA" id="ARBA00005663"/>
    </source>
</evidence>
<reference evidence="17" key="1">
    <citation type="submission" date="2017-02" db="EMBL/GenBank/DDBJ databases">
        <title>Delving into the versatile metabolic prowess of the omnipresent phylum Bacteroidetes.</title>
        <authorList>
            <person name="Nobu M.K."/>
            <person name="Mei R."/>
            <person name="Narihiro T."/>
            <person name="Kuroda K."/>
            <person name="Liu W.-T."/>
        </authorList>
    </citation>
    <scope>NUCLEOTIDE SEQUENCE</scope>
    <source>
        <strain evidence="17">ADurb.Bin276</strain>
    </source>
</reference>
<evidence type="ECO:0000256" key="14">
    <source>
        <dbReference type="ARBA" id="ARBA00022842"/>
    </source>
</evidence>
<keyword evidence="8" id="KW-0819">tRNA processing</keyword>
<dbReference type="GO" id="GO:0008033">
    <property type="term" value="P:tRNA processing"/>
    <property type="evidence" value="ECO:0007669"/>
    <property type="project" value="UniProtKB-KW"/>
</dbReference>
<dbReference type="InterPro" id="IPR048583">
    <property type="entry name" value="RNase_E_G_thioredoxin-like"/>
</dbReference>
<sequence length="493" mass="56237">MKKDIVIDMSEAEVRAALLENGQVVEFFFERAAEKRLAGNIFKGIVENVLPGIQSAFVNTGFDKNAFLFIGDILLDEKGKIKSIDQLLQTGKEIVVQVAKEPMGTKGARVTTKISLPGRYVVLMPGMNNMGISHRISSSEERDKLKKLIEKIRPANMGVIVRTVAEGKSNEEIKEDIESLLRLWNRIMKKAELISAPAVLYEEASLIYTLIRDVVDDNLGEIWINSYFGFQKLKDFIESMIPRFVDRIHFFDSKENIFDHFNLNRELEKALSRKVWLKSGGYLVFDRTEAMTVIDVNTGKYIGKKDLQETILKTNLEAAEEIARQVRLRDIGGIILIDFIDMGKKEHQKMVMNVFEQFLSHDRTRSSLVQMSELGLVEMTRKRVRKNLDAILCQPCNCCQGEGRVLSMETIAINFLRRVEEICRHSQSTTIGFTVGQELGDYLKNNGKIFLNNLKKVYSKELVWKIDPNLSLRRYSIVGVGEDGIRESIDKIE</sequence>
<keyword evidence="10" id="KW-0479">Metal-binding</keyword>
<evidence type="ECO:0000256" key="8">
    <source>
        <dbReference type="ARBA" id="ARBA00022694"/>
    </source>
</evidence>
<dbReference type="PANTHER" id="PTHR30001:SF0">
    <property type="entry name" value="RIBONUCLEASE G"/>
    <property type="match status" value="1"/>
</dbReference>
<protein>
    <recommendedName>
        <fullName evidence="4">Ribonuclease G</fullName>
    </recommendedName>
</protein>
<dbReference type="InterPro" id="IPR004659">
    <property type="entry name" value="RNase_E/G"/>
</dbReference>
<evidence type="ECO:0000256" key="5">
    <source>
        <dbReference type="ARBA" id="ARBA00022490"/>
    </source>
</evidence>
<dbReference type="InterPro" id="IPR012340">
    <property type="entry name" value="NA-bd_OB-fold"/>
</dbReference>
<evidence type="ECO:0000256" key="15">
    <source>
        <dbReference type="ARBA" id="ARBA00022884"/>
    </source>
</evidence>
<keyword evidence="11" id="KW-0699">rRNA-binding</keyword>
<dbReference type="GO" id="GO:0005737">
    <property type="term" value="C:cytoplasm"/>
    <property type="evidence" value="ECO:0007669"/>
    <property type="project" value="UniProtKB-SubCell"/>
</dbReference>
<name>A0A1V5SU02_9BACT</name>
<dbReference type="Proteomes" id="UP000485569">
    <property type="component" value="Unassembled WGS sequence"/>
</dbReference>
<dbReference type="InterPro" id="IPR003029">
    <property type="entry name" value="S1_domain"/>
</dbReference>